<feature type="transmembrane region" description="Helical" evidence="11">
    <location>
        <begin position="207"/>
        <end position="230"/>
    </location>
</feature>
<reference evidence="14" key="1">
    <citation type="submission" date="2021-07" db="EMBL/GenBank/DDBJ databases">
        <authorList>
            <person name="Durling M."/>
        </authorList>
    </citation>
    <scope>NUCLEOTIDE SEQUENCE</scope>
</reference>
<evidence type="ECO:0000256" key="10">
    <source>
        <dbReference type="SAM" id="MobiDB-lite"/>
    </source>
</evidence>
<evidence type="ECO:0000256" key="3">
    <source>
        <dbReference type="ARBA" id="ARBA00022448"/>
    </source>
</evidence>
<evidence type="ECO:0000313" key="14">
    <source>
        <dbReference type="EMBL" id="CAG8982332.1"/>
    </source>
</evidence>
<keyword evidence="9 11" id="KW-0472">Membrane</keyword>
<keyword evidence="7" id="KW-0067">ATP-binding</keyword>
<keyword evidence="5" id="KW-0677">Repeat</keyword>
<dbReference type="PROSITE" id="PS50929">
    <property type="entry name" value="ABC_TM1F"/>
    <property type="match status" value="1"/>
</dbReference>
<dbReference type="EMBL" id="CAJVRM010000596">
    <property type="protein sequence ID" value="CAG8982332.1"/>
    <property type="molecule type" value="Genomic_DNA"/>
</dbReference>
<dbReference type="SUPFAM" id="SSF52540">
    <property type="entry name" value="P-loop containing nucleoside triphosphate hydrolases"/>
    <property type="match status" value="1"/>
</dbReference>
<evidence type="ECO:0000256" key="7">
    <source>
        <dbReference type="ARBA" id="ARBA00022840"/>
    </source>
</evidence>
<comment type="caution">
    <text evidence="14">The sequence shown here is derived from an EMBL/GenBank/DDBJ whole genome shotgun (WGS) entry which is preliminary data.</text>
</comment>
<dbReference type="Proteomes" id="UP000701801">
    <property type="component" value="Unassembled WGS sequence"/>
</dbReference>
<evidence type="ECO:0000256" key="5">
    <source>
        <dbReference type="ARBA" id="ARBA00022737"/>
    </source>
</evidence>
<organism evidence="14 15">
    <name type="scientific">Hymenoscyphus albidus</name>
    <dbReference type="NCBI Taxonomy" id="595503"/>
    <lineage>
        <taxon>Eukaryota</taxon>
        <taxon>Fungi</taxon>
        <taxon>Dikarya</taxon>
        <taxon>Ascomycota</taxon>
        <taxon>Pezizomycotina</taxon>
        <taxon>Leotiomycetes</taxon>
        <taxon>Helotiales</taxon>
        <taxon>Helotiaceae</taxon>
        <taxon>Hymenoscyphus</taxon>
    </lineage>
</organism>
<feature type="transmembrane region" description="Helical" evidence="11">
    <location>
        <begin position="106"/>
        <end position="129"/>
    </location>
</feature>
<dbReference type="OrthoDB" id="6500128at2759"/>
<dbReference type="AlphaFoldDB" id="A0A9N9LZ14"/>
<protein>
    <submittedName>
        <fullName evidence="14">Uncharacterized protein</fullName>
    </submittedName>
</protein>
<evidence type="ECO:0000256" key="1">
    <source>
        <dbReference type="ARBA" id="ARBA00004141"/>
    </source>
</evidence>
<feature type="domain" description="ABC transmembrane type-1" evidence="13">
    <location>
        <begin position="65"/>
        <end position="331"/>
    </location>
</feature>
<dbReference type="GO" id="GO:0005743">
    <property type="term" value="C:mitochondrial inner membrane"/>
    <property type="evidence" value="ECO:0007669"/>
    <property type="project" value="TreeGrafter"/>
</dbReference>
<dbReference type="InterPro" id="IPR036640">
    <property type="entry name" value="ABC1_TM_sf"/>
</dbReference>
<dbReference type="SUPFAM" id="SSF90123">
    <property type="entry name" value="ABC transporter transmembrane region"/>
    <property type="match status" value="1"/>
</dbReference>
<keyword evidence="6" id="KW-0547">Nucleotide-binding</keyword>
<dbReference type="InterPro" id="IPR027417">
    <property type="entry name" value="P-loop_NTPase"/>
</dbReference>
<evidence type="ECO:0000256" key="4">
    <source>
        <dbReference type="ARBA" id="ARBA00022692"/>
    </source>
</evidence>
<proteinExistence type="inferred from homology"/>
<dbReference type="InterPro" id="IPR039421">
    <property type="entry name" value="Type_1_exporter"/>
</dbReference>
<evidence type="ECO:0000256" key="11">
    <source>
        <dbReference type="SAM" id="Phobius"/>
    </source>
</evidence>
<evidence type="ECO:0000256" key="6">
    <source>
        <dbReference type="ARBA" id="ARBA00022741"/>
    </source>
</evidence>
<dbReference type="InterPro" id="IPR017871">
    <property type="entry name" value="ABC_transporter-like_CS"/>
</dbReference>
<dbReference type="InterPro" id="IPR011527">
    <property type="entry name" value="ABC1_TM_dom"/>
</dbReference>
<evidence type="ECO:0000256" key="8">
    <source>
        <dbReference type="ARBA" id="ARBA00022989"/>
    </source>
</evidence>
<evidence type="ECO:0000259" key="13">
    <source>
        <dbReference type="PROSITE" id="PS50929"/>
    </source>
</evidence>
<keyword evidence="15" id="KW-1185">Reference proteome</keyword>
<feature type="domain" description="ABC transporter" evidence="12">
    <location>
        <begin position="383"/>
        <end position="582"/>
    </location>
</feature>
<dbReference type="PROSITE" id="PS50893">
    <property type="entry name" value="ABC_TRANSPORTER_2"/>
    <property type="match status" value="1"/>
</dbReference>
<dbReference type="PANTHER" id="PTHR43394:SF11">
    <property type="entry name" value="ATP-BINDING CASSETTE TRANSPORTER"/>
    <property type="match status" value="1"/>
</dbReference>
<feature type="compositionally biased region" description="Polar residues" evidence="10">
    <location>
        <begin position="10"/>
        <end position="21"/>
    </location>
</feature>
<dbReference type="Gene3D" id="1.20.1560.10">
    <property type="entry name" value="ABC transporter type 1, transmembrane domain"/>
    <property type="match status" value="1"/>
</dbReference>
<dbReference type="Pfam" id="PF00664">
    <property type="entry name" value="ABC_membrane"/>
    <property type="match status" value="1"/>
</dbReference>
<dbReference type="Pfam" id="PF00005">
    <property type="entry name" value="ABC_tran"/>
    <property type="match status" value="1"/>
</dbReference>
<evidence type="ECO:0000256" key="2">
    <source>
        <dbReference type="ARBA" id="ARBA00007577"/>
    </source>
</evidence>
<feature type="transmembrane region" description="Helical" evidence="11">
    <location>
        <begin position="290"/>
        <end position="308"/>
    </location>
</feature>
<accession>A0A9N9LZ14</accession>
<dbReference type="PANTHER" id="PTHR43394">
    <property type="entry name" value="ATP-DEPENDENT PERMEASE MDL1, MITOCHONDRIAL"/>
    <property type="match status" value="1"/>
</dbReference>
<dbReference type="GO" id="GO:0005524">
    <property type="term" value="F:ATP binding"/>
    <property type="evidence" value="ECO:0007669"/>
    <property type="project" value="UniProtKB-KW"/>
</dbReference>
<feature type="region of interest" description="Disordered" evidence="10">
    <location>
        <begin position="1"/>
        <end position="21"/>
    </location>
</feature>
<comment type="subcellular location">
    <subcellularLocation>
        <location evidence="1">Membrane</location>
        <topology evidence="1">Multi-pass membrane protein</topology>
    </subcellularLocation>
</comment>
<dbReference type="CDD" id="cd18577">
    <property type="entry name" value="ABC_6TM_Pgp_ABCB1_D1_like"/>
    <property type="match status" value="1"/>
</dbReference>
<gene>
    <name evidence="14" type="ORF">HYALB_00005334</name>
</gene>
<evidence type="ECO:0000313" key="15">
    <source>
        <dbReference type="Proteomes" id="UP000701801"/>
    </source>
</evidence>
<evidence type="ECO:0000259" key="12">
    <source>
        <dbReference type="PROSITE" id="PS50893"/>
    </source>
</evidence>
<comment type="similarity">
    <text evidence="2">Belongs to the ABC transporter superfamily. ABCB family. Multidrug resistance exporter (TC 3.A.1.201) subfamily.</text>
</comment>
<keyword evidence="4 11" id="KW-0812">Transmembrane</keyword>
<dbReference type="InterPro" id="IPR003439">
    <property type="entry name" value="ABC_transporter-like_ATP-bd"/>
</dbReference>
<sequence length="706" mass="76790">MLEEKAGVDSSGSPGNPDSTIMSEAERTRLKNQVDFPSVKVSYFTLYTHASKKDLLIILLSAIHAIAGGASKPFMTIIFGQVAVSIKDYTTSSSITSEFASSISTMTLYLVYLGIGQFFAIFLSTAGFIRAGEHITQSIREEYLAALLRQNIAFFDQIGTSDLSNAITTNTNTIQDAISQNVPLALAAVASFLSAFVISFMRSWKLALILSSTIFAIISINVSGAPRIMYFRKETAKMYNASGVVAQEGISSMRDLIATGSQEQMALRYDGLLKRSTDWGLKAKLTQGGVMGLTICVVYLNYGLAFWIGSRYIVSGEVELGDVLIILLAMMVCASLGETLPHMQAFGAGVAAAGRIFDTIARVPAIRSNSSGCLQPERFEGSIELRGIRHIYPSRPEALVLDDFNLVIPAGKTTAVVGTSGSGKITIVGLLERFYGLVNSGYVDLGIDDKTRLIEDAAKLANAHEFILNLPQGYKSQVGQHGHLLSGGQKQRIAIARAVVKQPAILLLDEPTSALDNESERIVQLALEKASFGRTTITVAHKLSTIERADNIVVLEKGRIIEQGEHSQLMAQRGTYFNSVMSQTIITGDKTPIRDEEMETESESMSDLDCQVLKEKRKVEIPEKETSKAVQEDQSSKTPLKFSFFDLIRFIASFNKPDALFMCVGLSCSVVTGLATPVHSIFFANLIVSLSLPESEYANLRHNANL</sequence>
<feature type="transmembrane region" description="Helical" evidence="11">
    <location>
        <begin position="55"/>
        <end position="86"/>
    </location>
</feature>
<feature type="transmembrane region" description="Helical" evidence="11">
    <location>
        <begin position="182"/>
        <end position="201"/>
    </location>
</feature>
<dbReference type="PROSITE" id="PS00211">
    <property type="entry name" value="ABC_TRANSPORTER_1"/>
    <property type="match status" value="1"/>
</dbReference>
<evidence type="ECO:0000256" key="9">
    <source>
        <dbReference type="ARBA" id="ARBA00023136"/>
    </source>
</evidence>
<dbReference type="InterPro" id="IPR003593">
    <property type="entry name" value="AAA+_ATPase"/>
</dbReference>
<dbReference type="Gene3D" id="3.40.50.300">
    <property type="entry name" value="P-loop containing nucleotide triphosphate hydrolases"/>
    <property type="match status" value="2"/>
</dbReference>
<dbReference type="GO" id="GO:0090374">
    <property type="term" value="P:oligopeptide export from mitochondrion"/>
    <property type="evidence" value="ECO:0007669"/>
    <property type="project" value="TreeGrafter"/>
</dbReference>
<keyword evidence="8 11" id="KW-1133">Transmembrane helix</keyword>
<name>A0A9N9LZ14_9HELO</name>
<keyword evidence="3" id="KW-0813">Transport</keyword>
<dbReference type="GO" id="GO:0015421">
    <property type="term" value="F:ABC-type oligopeptide transporter activity"/>
    <property type="evidence" value="ECO:0007669"/>
    <property type="project" value="TreeGrafter"/>
</dbReference>
<dbReference type="SMART" id="SM00382">
    <property type="entry name" value="AAA"/>
    <property type="match status" value="1"/>
</dbReference>
<dbReference type="GO" id="GO:0016887">
    <property type="term" value="F:ATP hydrolysis activity"/>
    <property type="evidence" value="ECO:0007669"/>
    <property type="project" value="InterPro"/>
</dbReference>